<dbReference type="Pfam" id="PF07743">
    <property type="entry name" value="HSCB_C"/>
    <property type="match status" value="1"/>
</dbReference>
<comment type="caution">
    <text evidence="4">The sequence shown here is derived from an EMBL/GenBank/DDBJ whole genome shotgun (WGS) entry which is preliminary data.</text>
</comment>
<dbReference type="Proteomes" id="UP000244722">
    <property type="component" value="Unassembled WGS sequence"/>
</dbReference>
<dbReference type="EMBL" id="NESQ01000032">
    <property type="protein sequence ID" value="PUU82176.1"/>
    <property type="molecule type" value="Genomic_DNA"/>
</dbReference>
<protein>
    <recommendedName>
        <fullName evidence="3">Co-chaperone HscB C-terminal oligomerisation domain-containing protein</fullName>
    </recommendedName>
</protein>
<feature type="domain" description="Co-chaperone HscB C-terminal oligomerisation" evidence="3">
    <location>
        <begin position="118"/>
        <end position="193"/>
    </location>
</feature>
<comment type="similarity">
    <text evidence="1">Belongs to the HscB family.</text>
</comment>
<dbReference type="GO" id="GO:0044571">
    <property type="term" value="P:[2Fe-2S] cluster assembly"/>
    <property type="evidence" value="ECO:0007669"/>
    <property type="project" value="InterPro"/>
</dbReference>
<name>A0A2T7A360_TUBBO</name>
<dbReference type="GO" id="GO:0005739">
    <property type="term" value="C:mitochondrion"/>
    <property type="evidence" value="ECO:0007669"/>
    <property type="project" value="TreeGrafter"/>
</dbReference>
<dbReference type="SUPFAM" id="SSF46565">
    <property type="entry name" value="Chaperone J-domain"/>
    <property type="match status" value="1"/>
</dbReference>
<dbReference type="Gene3D" id="1.10.287.110">
    <property type="entry name" value="DnaJ domain"/>
    <property type="match status" value="1"/>
</dbReference>
<keyword evidence="5" id="KW-1185">Reference proteome</keyword>
<accession>A0A2T7A360</accession>
<dbReference type="InterPro" id="IPR036869">
    <property type="entry name" value="J_dom_sf"/>
</dbReference>
<gene>
    <name evidence="4" type="ORF">B9Z19DRAFT_1099292</name>
</gene>
<dbReference type="STRING" id="42251.A0A2T7A360"/>
<sequence length="207" mass="23562">MTPLLPPLRLLLRTFTTRGPPPPHYYTLFPHTLPSGPPPSGPFIFSPTTLKSLRREFLKSQQSVHPDLTQDPSLKLAAQNTSAYLNAAYRTLGDPLLRAQYLLRVRGVEVEDEAGSVEDMALLGEVMEAMEEVDEIEDNDRGGEKWERAWGANERRIQEEVSGLEEAFRRDDLEKAKVGCVRLRYWGNVKKRLEDAEERREQSESKG</sequence>
<dbReference type="GO" id="GO:0051259">
    <property type="term" value="P:protein complex oligomerization"/>
    <property type="evidence" value="ECO:0007669"/>
    <property type="project" value="InterPro"/>
</dbReference>
<dbReference type="PANTHER" id="PTHR14021">
    <property type="entry name" value="IRON-SULFUR CLUSTER CO-CHAPERONE PROTEIN HSCB"/>
    <property type="match status" value="1"/>
</dbReference>
<dbReference type="NCBIfam" id="TIGR00714">
    <property type="entry name" value="hscB"/>
    <property type="match status" value="1"/>
</dbReference>
<dbReference type="SUPFAM" id="SSF47144">
    <property type="entry name" value="HSC20 (HSCB), C-terminal oligomerisation domain"/>
    <property type="match status" value="1"/>
</dbReference>
<dbReference type="GO" id="GO:0001671">
    <property type="term" value="F:ATPase activator activity"/>
    <property type="evidence" value="ECO:0007669"/>
    <property type="project" value="InterPro"/>
</dbReference>
<reference evidence="4 5" key="1">
    <citation type="submission" date="2017-04" db="EMBL/GenBank/DDBJ databases">
        <title>Draft genome sequence of Tuber borchii Vittad., a whitish edible truffle.</title>
        <authorList>
            <consortium name="DOE Joint Genome Institute"/>
            <person name="Murat C."/>
            <person name="Kuo A."/>
            <person name="Barry K.W."/>
            <person name="Clum A."/>
            <person name="Dockter R.B."/>
            <person name="Fauchery L."/>
            <person name="Iotti M."/>
            <person name="Kohler A."/>
            <person name="Labutti K."/>
            <person name="Lindquist E.A."/>
            <person name="Lipzen A."/>
            <person name="Ohm R.A."/>
            <person name="Wang M."/>
            <person name="Grigoriev I.V."/>
            <person name="Zambonelli A."/>
            <person name="Martin F.M."/>
        </authorList>
    </citation>
    <scope>NUCLEOTIDE SEQUENCE [LARGE SCALE GENOMIC DNA]</scope>
    <source>
        <strain evidence="4 5">Tbo3840</strain>
    </source>
</reference>
<dbReference type="InterPro" id="IPR036386">
    <property type="entry name" value="HscB_C_sf"/>
</dbReference>
<evidence type="ECO:0000256" key="2">
    <source>
        <dbReference type="ARBA" id="ARBA00023186"/>
    </source>
</evidence>
<evidence type="ECO:0000313" key="4">
    <source>
        <dbReference type="EMBL" id="PUU82176.1"/>
    </source>
</evidence>
<evidence type="ECO:0000313" key="5">
    <source>
        <dbReference type="Proteomes" id="UP000244722"/>
    </source>
</evidence>
<keyword evidence="2" id="KW-0143">Chaperone</keyword>
<proteinExistence type="inferred from homology"/>
<dbReference type="AlphaFoldDB" id="A0A2T7A360"/>
<dbReference type="InterPro" id="IPR009073">
    <property type="entry name" value="HscB_oligo_C"/>
</dbReference>
<evidence type="ECO:0000259" key="3">
    <source>
        <dbReference type="Pfam" id="PF07743"/>
    </source>
</evidence>
<dbReference type="InterPro" id="IPR004640">
    <property type="entry name" value="HscB"/>
</dbReference>
<dbReference type="PANTHER" id="PTHR14021:SF15">
    <property type="entry name" value="IRON-SULFUR CLUSTER CO-CHAPERONE PROTEIN HSCB"/>
    <property type="match status" value="1"/>
</dbReference>
<dbReference type="GO" id="GO:0051087">
    <property type="term" value="F:protein-folding chaperone binding"/>
    <property type="evidence" value="ECO:0007669"/>
    <property type="project" value="InterPro"/>
</dbReference>
<organism evidence="4 5">
    <name type="scientific">Tuber borchii</name>
    <name type="common">White truffle</name>
    <dbReference type="NCBI Taxonomy" id="42251"/>
    <lineage>
        <taxon>Eukaryota</taxon>
        <taxon>Fungi</taxon>
        <taxon>Dikarya</taxon>
        <taxon>Ascomycota</taxon>
        <taxon>Pezizomycotina</taxon>
        <taxon>Pezizomycetes</taxon>
        <taxon>Pezizales</taxon>
        <taxon>Tuberaceae</taxon>
        <taxon>Tuber</taxon>
    </lineage>
</organism>
<dbReference type="Gene3D" id="1.20.1280.20">
    <property type="entry name" value="HscB, C-terminal domain"/>
    <property type="match status" value="1"/>
</dbReference>
<evidence type="ECO:0000256" key="1">
    <source>
        <dbReference type="ARBA" id="ARBA00010476"/>
    </source>
</evidence>
<dbReference type="OrthoDB" id="448954at2759"/>